<keyword evidence="15" id="KW-1185">Reference proteome</keyword>
<feature type="compositionally biased region" description="Pro residues" evidence="10">
    <location>
        <begin position="1246"/>
        <end position="1256"/>
    </location>
</feature>
<dbReference type="InterPro" id="IPR013098">
    <property type="entry name" value="Ig_I-set"/>
</dbReference>
<evidence type="ECO:0000313" key="15">
    <source>
        <dbReference type="Proteomes" id="UP001497623"/>
    </source>
</evidence>
<dbReference type="CDD" id="cd00063">
    <property type="entry name" value="FN3"/>
    <property type="match status" value="6"/>
</dbReference>
<feature type="non-terminal residue" evidence="14">
    <location>
        <position position="1"/>
    </location>
</feature>
<organism evidence="14 15">
    <name type="scientific">Meganyctiphanes norvegica</name>
    <name type="common">Northern krill</name>
    <name type="synonym">Thysanopoda norvegica</name>
    <dbReference type="NCBI Taxonomy" id="48144"/>
    <lineage>
        <taxon>Eukaryota</taxon>
        <taxon>Metazoa</taxon>
        <taxon>Ecdysozoa</taxon>
        <taxon>Arthropoda</taxon>
        <taxon>Crustacea</taxon>
        <taxon>Multicrustacea</taxon>
        <taxon>Malacostraca</taxon>
        <taxon>Eumalacostraca</taxon>
        <taxon>Eucarida</taxon>
        <taxon>Euphausiacea</taxon>
        <taxon>Euphausiidae</taxon>
        <taxon>Meganyctiphanes</taxon>
    </lineage>
</organism>
<feature type="domain" description="Ig-like" evidence="12">
    <location>
        <begin position="54"/>
        <end position="138"/>
    </location>
</feature>
<dbReference type="Gene3D" id="2.60.40.10">
    <property type="entry name" value="Immunoglobulins"/>
    <property type="match status" value="12"/>
</dbReference>
<dbReference type="FunFam" id="2.60.40.10:FF:000107">
    <property type="entry name" value="Myosin, light chain kinase a"/>
    <property type="match status" value="1"/>
</dbReference>
<dbReference type="InterPro" id="IPR007110">
    <property type="entry name" value="Ig-like_dom"/>
</dbReference>
<dbReference type="PANTHER" id="PTHR44170:SF56">
    <property type="entry name" value="FIBRONECTIN TYPE-III DOMAIN-CONTAINING PROTEIN"/>
    <property type="match status" value="1"/>
</dbReference>
<evidence type="ECO:0000256" key="10">
    <source>
        <dbReference type="SAM" id="MobiDB-lite"/>
    </source>
</evidence>
<dbReference type="SMART" id="SM00408">
    <property type="entry name" value="IGc2"/>
    <property type="match status" value="5"/>
</dbReference>
<protein>
    <recommendedName>
        <fullName evidence="16">Down syndrome cell adhesion molecule-like protein Dscam2</fullName>
    </recommendedName>
</protein>
<evidence type="ECO:0000256" key="3">
    <source>
        <dbReference type="ARBA" id="ARBA00022729"/>
    </source>
</evidence>
<feature type="region of interest" description="Disordered" evidence="10">
    <location>
        <begin position="1306"/>
        <end position="1345"/>
    </location>
</feature>
<evidence type="ECO:0000256" key="8">
    <source>
        <dbReference type="ARBA" id="ARBA00023157"/>
    </source>
</evidence>
<dbReference type="SUPFAM" id="SSF48726">
    <property type="entry name" value="Immunoglobulin"/>
    <property type="match status" value="5"/>
</dbReference>
<evidence type="ECO:0000256" key="6">
    <source>
        <dbReference type="ARBA" id="ARBA00022989"/>
    </source>
</evidence>
<dbReference type="EMBL" id="CAXKWB010002115">
    <property type="protein sequence ID" value="CAL4066229.1"/>
    <property type="molecule type" value="Genomic_DNA"/>
</dbReference>
<dbReference type="PANTHER" id="PTHR44170">
    <property type="entry name" value="PROTEIN SIDEKICK"/>
    <property type="match status" value="1"/>
</dbReference>
<dbReference type="CDD" id="cd00096">
    <property type="entry name" value="Ig"/>
    <property type="match status" value="1"/>
</dbReference>
<evidence type="ECO:0000256" key="4">
    <source>
        <dbReference type="ARBA" id="ARBA00022737"/>
    </source>
</evidence>
<dbReference type="FunFam" id="2.60.40.10:FF:000032">
    <property type="entry name" value="palladin isoform X1"/>
    <property type="match status" value="1"/>
</dbReference>
<dbReference type="Proteomes" id="UP001497623">
    <property type="component" value="Unassembled WGS sequence"/>
</dbReference>
<gene>
    <name evidence="14" type="ORF">MNOR_LOCUS5476</name>
</gene>
<evidence type="ECO:0000256" key="7">
    <source>
        <dbReference type="ARBA" id="ARBA00023136"/>
    </source>
</evidence>
<keyword evidence="5" id="KW-0130">Cell adhesion</keyword>
<dbReference type="InterPro" id="IPR036116">
    <property type="entry name" value="FN3_sf"/>
</dbReference>
<evidence type="ECO:0000259" key="12">
    <source>
        <dbReference type="PROSITE" id="PS50835"/>
    </source>
</evidence>
<dbReference type="InterPro" id="IPR003599">
    <property type="entry name" value="Ig_sub"/>
</dbReference>
<dbReference type="Pfam" id="PF13927">
    <property type="entry name" value="Ig_3"/>
    <property type="match status" value="3"/>
</dbReference>
<feature type="region of interest" description="Disordered" evidence="10">
    <location>
        <begin position="1241"/>
        <end position="1267"/>
    </location>
</feature>
<dbReference type="InterPro" id="IPR036179">
    <property type="entry name" value="Ig-like_dom_sf"/>
</dbReference>
<feature type="region of interest" description="Disordered" evidence="10">
    <location>
        <begin position="1193"/>
        <end position="1227"/>
    </location>
</feature>
<dbReference type="CDD" id="cd20958">
    <property type="entry name" value="IgI_5_Dscam"/>
    <property type="match status" value="1"/>
</dbReference>
<feature type="domain" description="Fibronectin type-III" evidence="13">
    <location>
        <begin position="436"/>
        <end position="535"/>
    </location>
</feature>
<name>A0AAV2PYE0_MEGNR</name>
<evidence type="ECO:0000256" key="5">
    <source>
        <dbReference type="ARBA" id="ARBA00022889"/>
    </source>
</evidence>
<dbReference type="PROSITE" id="PS50853">
    <property type="entry name" value="FN3"/>
    <property type="match status" value="6"/>
</dbReference>
<keyword evidence="4" id="KW-0677">Repeat</keyword>
<dbReference type="GO" id="GO:0098609">
    <property type="term" value="P:cell-cell adhesion"/>
    <property type="evidence" value="ECO:0007669"/>
    <property type="project" value="TreeGrafter"/>
</dbReference>
<comment type="caution">
    <text evidence="14">The sequence shown here is derived from an EMBL/GenBank/DDBJ whole genome shotgun (WGS) entry which is preliminary data.</text>
</comment>
<feature type="domain" description="Fibronectin type-III" evidence="13">
    <location>
        <begin position="933"/>
        <end position="1026"/>
    </location>
</feature>
<dbReference type="Pfam" id="PF07679">
    <property type="entry name" value="I-set"/>
    <property type="match status" value="3"/>
</dbReference>
<keyword evidence="6 11" id="KW-1133">Transmembrane helix</keyword>
<feature type="domain" description="Fibronectin type-III" evidence="13">
    <location>
        <begin position="1030"/>
        <end position="1121"/>
    </location>
</feature>
<feature type="domain" description="Fibronectin type-III" evidence="13">
    <location>
        <begin position="744"/>
        <end position="841"/>
    </location>
</feature>
<evidence type="ECO:0000313" key="14">
    <source>
        <dbReference type="EMBL" id="CAL4066229.1"/>
    </source>
</evidence>
<accession>A0AAV2PYE0</accession>
<dbReference type="FunFam" id="2.60.40.10:FF:000104">
    <property type="entry name" value="Down syndrome cell adhesion molecule b"/>
    <property type="match status" value="1"/>
</dbReference>
<evidence type="ECO:0000259" key="13">
    <source>
        <dbReference type="PROSITE" id="PS50853"/>
    </source>
</evidence>
<keyword evidence="7 11" id="KW-0472">Membrane</keyword>
<feature type="domain" description="Fibronectin type-III" evidence="13">
    <location>
        <begin position="645"/>
        <end position="743"/>
    </location>
</feature>
<feature type="region of interest" description="Disordered" evidence="10">
    <location>
        <begin position="1013"/>
        <end position="1032"/>
    </location>
</feature>
<sequence length="1345" mass="144548">RYLKGQYVSGVGDVVSHVNISMVQVMDGGAYTCTATNSAGSAHHTARLNVYGVPHVRPMGQMIAVAGEKFTVSCPVSGYPIDKILWKKGGSRLPLSHLQRVFSNGTLVLETVNRGTDNGEYSCTATANNGKQDTQKLTLTVKVPPQIAEFVFAKGTLEGMRATVTCLVRQGDLPITMTWQKDGQSIDVTPGVNIKQLDTFTSMLTIDSALDEHTGNYTCLAANSARTTTFTARLSVSVPPAWVMEPTSGSIALGGTFYMHCLAKGFPAPTISWRKETISGEFVSVMSVDRGITVWPNGTLEIKRAEKRQEGRYLCEANNAVGSGLSKVLSLNVNEPPWFSQHAARQEAMVGDTSTLACEAKGDSPLTIAWTKNSQAITSRPRFDVSERSSDSGHVSELVISSTNLEDSGVYVCTATNAHGTLASEFHFLVQDVPSVPTGVAVQERGSRYLSLKWTPTQDSNAPITSYIVSFDTKNNDIKPMVAENPRKVTVEGHQHQVKIEGLMPATMYVFTMVAENRVGRSQASAPVIADTEEEKPTGSPQNIKVSSVSSSALMVSWKPPSGNLTHGAIRGYYLGFKDVSKGERGAYNFTTVGVDGSGVTSATLAGLRPYTRYAVVLQAFNAVGAGPTSHPVFKETLQDKPSGPPSHVSCESVSSSSIMVSWSSPPQRLINGAIVNYRIIYAKVDQAEVPGLGVGGSVMSDGVRATVTGLAAWSNYTVTVAAATLAGEGVASDPVSCTTDEDVPSAVVGIKAVVSGPRSVVVSWSVPERPHGRLTRYIVHWEAASGRGGGPRIRRVQPIITHLTLHDLKQNAYEVWVTASTRVGEGPSSSIVVVTPSHKVGAGVWSVGGNVTAAWKQDVGLPCGTVGVPEPTISWTHNGRNVPSSSDRFRVQPDGTLTIADIQREDSGQYICSAENKHGQDSVMFQLNVIVAPSIPGLHVTETTTSSIRVQWTVGDSGGSPLTGARLHYRSVGGEWGRSEVGSDRQAHTVKGLTCGTRHQFYLIAHNSIGSSEESPTVEARTKGRPPEAPPQFQFVTTNSSQATLYLSQWNTGGCPILFFNVQYSNKGQNKWTRVGSEVPPSRTYAVSGLAAGAPYDLKVTAHNAAGSKTQLYSIVTQSIGLGAGSGLAVWEVEEISTAAPVIWLDPGLLVPAAVSLTALALTIATVVLCLRKRSSSLSGQINRQQISLTAEQEKSELRSREQAYSTVRRLPIPEPPPQKDLSHGEYSEEEIYPYATATFQLRGTPPPPAPPSPRGPRVQQKQNPQKSFTALVYQPPSLHDVDSPNIFHLNKGDRKKHMHRGFPYEESETDDYGTSLHSIDPRAPNRRPKQPRSSRTVHINRIL</sequence>
<evidence type="ECO:0008006" key="16">
    <source>
        <dbReference type="Google" id="ProtNLM"/>
    </source>
</evidence>
<feature type="domain" description="Fibronectin type-III" evidence="13">
    <location>
        <begin position="540"/>
        <end position="640"/>
    </location>
</feature>
<keyword evidence="2 11" id="KW-0812">Transmembrane</keyword>
<dbReference type="SMART" id="SM00060">
    <property type="entry name" value="FN3"/>
    <property type="match status" value="6"/>
</dbReference>
<dbReference type="Pfam" id="PF25059">
    <property type="entry name" value="FN3_DSCAM-DSCAML_C"/>
    <property type="match status" value="1"/>
</dbReference>
<evidence type="ECO:0000256" key="9">
    <source>
        <dbReference type="ARBA" id="ARBA00023319"/>
    </source>
</evidence>
<dbReference type="GO" id="GO:0030154">
    <property type="term" value="P:cell differentiation"/>
    <property type="evidence" value="ECO:0007669"/>
    <property type="project" value="UniProtKB-ARBA"/>
</dbReference>
<dbReference type="PROSITE" id="PS50835">
    <property type="entry name" value="IG_LIKE"/>
    <property type="match status" value="5"/>
</dbReference>
<dbReference type="InterPro" id="IPR003961">
    <property type="entry name" value="FN3_dom"/>
</dbReference>
<keyword evidence="3" id="KW-0732">Signal</keyword>
<feature type="compositionally biased region" description="Basic and acidic residues" evidence="10">
    <location>
        <begin position="1193"/>
        <end position="1203"/>
    </location>
</feature>
<dbReference type="SUPFAM" id="SSF49265">
    <property type="entry name" value="Fibronectin type III"/>
    <property type="match status" value="3"/>
</dbReference>
<feature type="domain" description="Ig-like" evidence="12">
    <location>
        <begin position="145"/>
        <end position="235"/>
    </location>
</feature>
<evidence type="ECO:0000256" key="11">
    <source>
        <dbReference type="SAM" id="Phobius"/>
    </source>
</evidence>
<dbReference type="InterPro" id="IPR056754">
    <property type="entry name" value="DSCAM/DSCAML_C"/>
</dbReference>
<feature type="domain" description="Ig-like" evidence="12">
    <location>
        <begin position="337"/>
        <end position="429"/>
    </location>
</feature>
<dbReference type="GO" id="GO:0009653">
    <property type="term" value="P:anatomical structure morphogenesis"/>
    <property type="evidence" value="ECO:0007669"/>
    <property type="project" value="UniProtKB-ARBA"/>
</dbReference>
<evidence type="ECO:0000256" key="2">
    <source>
        <dbReference type="ARBA" id="ARBA00022692"/>
    </source>
</evidence>
<feature type="domain" description="Ig-like" evidence="12">
    <location>
        <begin position="240"/>
        <end position="332"/>
    </location>
</feature>
<dbReference type="GO" id="GO:0016020">
    <property type="term" value="C:membrane"/>
    <property type="evidence" value="ECO:0007669"/>
    <property type="project" value="UniProtKB-SubCell"/>
</dbReference>
<comment type="subcellular location">
    <subcellularLocation>
        <location evidence="1">Membrane</location>
        <topology evidence="1">Single-pass membrane protein</topology>
    </subcellularLocation>
</comment>
<keyword evidence="8" id="KW-1015">Disulfide bond</keyword>
<dbReference type="InterPro" id="IPR013783">
    <property type="entry name" value="Ig-like_fold"/>
</dbReference>
<dbReference type="FunFam" id="2.60.40.10:FF:000333">
    <property type="entry name" value="Down syndrome cell adhesion molecule"/>
    <property type="match status" value="1"/>
</dbReference>
<feature type="domain" description="Ig-like" evidence="12">
    <location>
        <begin position="828"/>
        <end position="929"/>
    </location>
</feature>
<evidence type="ECO:0000256" key="1">
    <source>
        <dbReference type="ARBA" id="ARBA00004167"/>
    </source>
</evidence>
<reference evidence="14 15" key="1">
    <citation type="submission" date="2024-05" db="EMBL/GenBank/DDBJ databases">
        <authorList>
            <person name="Wallberg A."/>
        </authorList>
    </citation>
    <scope>NUCLEOTIDE SEQUENCE [LARGE SCALE GENOMIC DNA]</scope>
</reference>
<dbReference type="FunFam" id="2.60.40.10:FF:000028">
    <property type="entry name" value="Neuronal cell adhesion molecule"/>
    <property type="match status" value="2"/>
</dbReference>
<dbReference type="Pfam" id="PF00041">
    <property type="entry name" value="fn3"/>
    <property type="match status" value="5"/>
</dbReference>
<dbReference type="InterPro" id="IPR003598">
    <property type="entry name" value="Ig_sub2"/>
</dbReference>
<keyword evidence="9" id="KW-0393">Immunoglobulin domain</keyword>
<feature type="transmembrane region" description="Helical" evidence="11">
    <location>
        <begin position="1150"/>
        <end position="1172"/>
    </location>
</feature>
<proteinExistence type="predicted"/>
<dbReference type="SMART" id="SM00409">
    <property type="entry name" value="IG"/>
    <property type="match status" value="6"/>
</dbReference>